<feature type="transmembrane region" description="Helical" evidence="1">
    <location>
        <begin position="105"/>
        <end position="126"/>
    </location>
</feature>
<keyword evidence="1" id="KW-0812">Transmembrane</keyword>
<dbReference type="KEGG" id="awe:JG540_02900"/>
<dbReference type="AlphaFoldDB" id="A0A7T7S210"/>
<evidence type="ECO:0000313" key="3">
    <source>
        <dbReference type="Proteomes" id="UP000595895"/>
    </source>
</evidence>
<evidence type="ECO:0008006" key="4">
    <source>
        <dbReference type="Google" id="ProtNLM"/>
    </source>
</evidence>
<accession>A0A7T7S210</accession>
<feature type="transmembrane region" description="Helical" evidence="1">
    <location>
        <begin position="17"/>
        <end position="37"/>
    </location>
</feature>
<evidence type="ECO:0000313" key="2">
    <source>
        <dbReference type="EMBL" id="QQM67843.1"/>
    </source>
</evidence>
<organism evidence="2 3">
    <name type="scientific">Actinomyces weissii</name>
    <dbReference type="NCBI Taxonomy" id="675090"/>
    <lineage>
        <taxon>Bacteria</taxon>
        <taxon>Bacillati</taxon>
        <taxon>Actinomycetota</taxon>
        <taxon>Actinomycetes</taxon>
        <taxon>Actinomycetales</taxon>
        <taxon>Actinomycetaceae</taxon>
        <taxon>Actinomyces</taxon>
    </lineage>
</organism>
<name>A0A7T7S210_9ACTO</name>
<reference evidence="2 3" key="1">
    <citation type="submission" date="2020-12" db="EMBL/GenBank/DDBJ databases">
        <authorList>
            <person name="Zhou J."/>
        </authorList>
    </citation>
    <scope>NUCLEOTIDE SEQUENCE [LARGE SCALE GENOMIC DNA]</scope>
    <source>
        <strain evidence="2 3">CCUG 61299</strain>
    </source>
</reference>
<keyword evidence="3" id="KW-1185">Reference proteome</keyword>
<feature type="transmembrane region" description="Helical" evidence="1">
    <location>
        <begin position="70"/>
        <end position="93"/>
    </location>
</feature>
<proteinExistence type="predicted"/>
<dbReference type="RefSeq" id="WP_200276986.1">
    <property type="nucleotide sequence ID" value="NZ_CP066802.1"/>
</dbReference>
<gene>
    <name evidence="2" type="ORF">JG540_02900</name>
</gene>
<evidence type="ECO:0000256" key="1">
    <source>
        <dbReference type="SAM" id="Phobius"/>
    </source>
</evidence>
<dbReference type="Proteomes" id="UP000595895">
    <property type="component" value="Chromosome"/>
</dbReference>
<keyword evidence="1" id="KW-1133">Transmembrane helix</keyword>
<keyword evidence="1" id="KW-0472">Membrane</keyword>
<dbReference type="EMBL" id="CP066802">
    <property type="protein sequence ID" value="QQM67843.1"/>
    <property type="molecule type" value="Genomic_DNA"/>
</dbReference>
<sequence>MAGETSTQVFRRAARRVLLAGLVVSTGSVLAGALAGGQALTGAAWGAGACLLLTTATAVCLALPWHRWPALAGAGVMVSLLTKLLLAGLLLAVMSGRRGSFSPGWFFATFAAAVITVTIVEVLTLARGRTLVVEPKNHD</sequence>
<feature type="transmembrane region" description="Helical" evidence="1">
    <location>
        <begin position="43"/>
        <end position="63"/>
    </location>
</feature>
<protein>
    <recommendedName>
        <fullName evidence="4">ATP synthase protein I</fullName>
    </recommendedName>
</protein>